<keyword evidence="2" id="KW-1185">Reference proteome</keyword>
<proteinExistence type="predicted"/>
<evidence type="ECO:0000313" key="2">
    <source>
        <dbReference type="Proteomes" id="UP000006671"/>
    </source>
</evidence>
<dbReference type="VEuPathDB" id="AmoebaDB:NAEGRDRAFT_63878"/>
<dbReference type="InParanoid" id="D2V4R2"/>
<sequence>MFKRLLTQPLKKTSQRFFSTSFRNNQQNNGSRAPRNFFNIDLRTLMISLAVISMGVGAYYNHKTKERQLEYKEKRREERKEAIHETKEVVGEKINKAKNWINSKRNKSVNVETNNEEDKK</sequence>
<evidence type="ECO:0000313" key="1">
    <source>
        <dbReference type="EMBL" id="EFC47977.1"/>
    </source>
</evidence>
<reference evidence="1 2" key="1">
    <citation type="journal article" date="2010" name="Cell">
        <title>The genome of Naegleria gruberi illuminates early eukaryotic versatility.</title>
        <authorList>
            <person name="Fritz-Laylin L.K."/>
            <person name="Prochnik S.E."/>
            <person name="Ginger M.L."/>
            <person name="Dacks J.B."/>
            <person name="Carpenter M.L."/>
            <person name="Field M.C."/>
            <person name="Kuo A."/>
            <person name="Paredez A."/>
            <person name="Chapman J."/>
            <person name="Pham J."/>
            <person name="Shu S."/>
            <person name="Neupane R."/>
            <person name="Cipriano M."/>
            <person name="Mancuso J."/>
            <person name="Tu H."/>
            <person name="Salamov A."/>
            <person name="Lindquist E."/>
            <person name="Shapiro H."/>
            <person name="Lucas S."/>
            <person name="Grigoriev I.V."/>
            <person name="Cande W.Z."/>
            <person name="Fulton C."/>
            <person name="Rokhsar D.S."/>
            <person name="Dawson S.C."/>
        </authorList>
    </citation>
    <scope>NUCLEOTIDE SEQUENCE [LARGE SCALE GENOMIC DNA]</scope>
    <source>
        <strain evidence="1 2">NEG-M</strain>
    </source>
</reference>
<accession>D2V4R2</accession>
<gene>
    <name evidence="1" type="ORF">NAEGRDRAFT_63878</name>
</gene>
<dbReference type="RefSeq" id="XP_002680721.1">
    <property type="nucleotide sequence ID" value="XM_002680675.1"/>
</dbReference>
<dbReference type="EMBL" id="GG738852">
    <property type="protein sequence ID" value="EFC47977.1"/>
    <property type="molecule type" value="Genomic_DNA"/>
</dbReference>
<organism evidence="2">
    <name type="scientific">Naegleria gruberi</name>
    <name type="common">Amoeba</name>
    <dbReference type="NCBI Taxonomy" id="5762"/>
    <lineage>
        <taxon>Eukaryota</taxon>
        <taxon>Discoba</taxon>
        <taxon>Heterolobosea</taxon>
        <taxon>Tetramitia</taxon>
        <taxon>Eutetramitia</taxon>
        <taxon>Vahlkampfiidae</taxon>
        <taxon>Naegleria</taxon>
    </lineage>
</organism>
<dbReference type="KEGG" id="ngr:NAEGRDRAFT_63878"/>
<name>D2V4R2_NAEGR</name>
<protein>
    <submittedName>
        <fullName evidence="1">Predicted protein</fullName>
    </submittedName>
</protein>
<dbReference type="AlphaFoldDB" id="D2V4R2"/>
<dbReference type="Proteomes" id="UP000006671">
    <property type="component" value="Unassembled WGS sequence"/>
</dbReference>
<dbReference type="GeneID" id="8849596"/>